<keyword evidence="18" id="KW-0449">Lipoprotein</keyword>
<evidence type="ECO:0000256" key="10">
    <source>
        <dbReference type="ARBA" id="ARBA00022843"/>
    </source>
</evidence>
<dbReference type="EMBL" id="JAGFMF010011769">
    <property type="protein sequence ID" value="KAG8513365.1"/>
    <property type="molecule type" value="Genomic_DNA"/>
</dbReference>
<gene>
    <name evidence="25" type="ORF">J0S82_018692</name>
</gene>
<feature type="transmembrane region" description="Helical" evidence="23">
    <location>
        <begin position="690"/>
        <end position="711"/>
    </location>
</feature>
<dbReference type="Pfam" id="PF16739">
    <property type="entry name" value="CARD_2"/>
    <property type="match status" value="1"/>
</dbReference>
<feature type="compositionally biased region" description="Low complexity" evidence="22">
    <location>
        <begin position="460"/>
        <end position="491"/>
    </location>
</feature>
<evidence type="ECO:0000256" key="14">
    <source>
        <dbReference type="ARBA" id="ARBA00023128"/>
    </source>
</evidence>
<keyword evidence="9" id="KW-1000">Mitochondrion outer membrane</keyword>
<keyword evidence="8 23" id="KW-0812">Transmembrane</keyword>
<keyword evidence="10" id="KW-0832">Ubl conjugation</keyword>
<keyword evidence="4" id="KW-1017">Isopeptide bond</keyword>
<keyword evidence="26" id="KW-1185">Reference proteome</keyword>
<keyword evidence="5" id="KW-0597">Phosphoprotein</keyword>
<evidence type="ECO:0000256" key="22">
    <source>
        <dbReference type="SAM" id="MobiDB-lite"/>
    </source>
</evidence>
<evidence type="ECO:0000256" key="5">
    <source>
        <dbReference type="ARBA" id="ARBA00022553"/>
    </source>
</evidence>
<evidence type="ECO:0000256" key="19">
    <source>
        <dbReference type="ARBA" id="ARBA00071084"/>
    </source>
</evidence>
<dbReference type="GO" id="GO:0005741">
    <property type="term" value="C:mitochondrial outer membrane"/>
    <property type="evidence" value="ECO:0007669"/>
    <property type="project" value="UniProtKB-SubCell"/>
</dbReference>
<comment type="caution">
    <text evidence="25">The sequence shown here is derived from an EMBL/GenBank/DDBJ whole genome shotgun (WGS) entry which is preliminary data.</text>
</comment>
<feature type="compositionally biased region" description="Low complexity" evidence="22">
    <location>
        <begin position="368"/>
        <end position="389"/>
    </location>
</feature>
<keyword evidence="7" id="KW-0399">Innate immunity</keyword>
<dbReference type="InterPro" id="IPR031964">
    <property type="entry name" value="CARD_dom"/>
</dbReference>
<keyword evidence="11" id="KW-0391">Immunity</keyword>
<sequence length="720" mass="75193">MPARAGAGAGTVRGPRGRRARALGLRDTRALRARPAPGARGDSRGCVQRRGGREGAGAAVGVTWRGAARVTRRGRVRLRQPLAAAPGTEGCWLAGPRLAVVTLARKNGLPPPPPRRPGPAPNPGTRARLRPGPSRAGPGLAAMTFAEEKTYQYIRRYHSNFCSIHVLEILPYLYCLTTSDQDRLRAYFFQWGNQNTLWELFHSLQRRQGWVDALIEALRRCEKTELADEVACVYQRYLLPPAAPTPAPTTVPPPSVTSATPSSAHNGYEEEFRSPVPVQDSEPLKFSEEDSKTASQTSSPGPALQKSGDPQEPSSDMAARRPLDSSGHQEQDTEPSSAHTEGAASSLPSPRGPVSPTVSFQPLARSNPRASRLPGPSAAAPSPGIAAPATGFASVGGAGGQVEAAIYSSGLGASASSLASTVPSKLPTNSSVTSTVPSKLPTSSLASTVPSKLPTSSLASTVPSKLPTSSLTSTVPSKLPTNSSVTSTVPSKGPIISKSPGAMTTNMPTSVAASKLPINSARVGTASPKVPATSVPDHRMPTSSLPSQAAADAVPSARSGNRPAQDTAVSPGPPGAGAGGSTPRPDPRAFSGSSELELDKPGELMSRLDSPFSGCSEDLAISYSRSVSAARDNTPEENEYQTLESIRVHVQEDPSAAELLASNPGKQGTPELPREELPEERKPKDRQASWAAWLGAAAVGVLLAGLLAGAYQRRMLQRRL</sequence>
<keyword evidence="14" id="KW-0496">Mitochondrion</keyword>
<feature type="domain" description="Caspase recruitment" evidence="24">
    <location>
        <begin position="148"/>
        <end position="231"/>
    </location>
</feature>
<dbReference type="InterPro" id="IPR052787">
    <property type="entry name" value="MAVS"/>
</dbReference>
<keyword evidence="6" id="KW-0945">Host-virus interaction</keyword>
<dbReference type="FunFam" id="1.10.533.10:FF:000063">
    <property type="entry name" value="Mitochondrial antiviral-signaling protein"/>
    <property type="match status" value="1"/>
</dbReference>
<dbReference type="GO" id="GO:0051607">
    <property type="term" value="P:defense response to virus"/>
    <property type="evidence" value="ECO:0007669"/>
    <property type="project" value="UniProtKB-KW"/>
</dbReference>
<evidence type="ECO:0000256" key="21">
    <source>
        <dbReference type="ARBA" id="ARBA00083233"/>
    </source>
</evidence>
<dbReference type="GO" id="GO:0032728">
    <property type="term" value="P:positive regulation of interferon-beta production"/>
    <property type="evidence" value="ECO:0007669"/>
    <property type="project" value="UniProtKB-ARBA"/>
</dbReference>
<evidence type="ECO:0000256" key="23">
    <source>
        <dbReference type="SAM" id="Phobius"/>
    </source>
</evidence>
<feature type="compositionally biased region" description="Pro residues" evidence="22">
    <location>
        <begin position="109"/>
        <end position="122"/>
    </location>
</feature>
<comment type="subcellular location">
    <subcellularLocation>
        <location evidence="2">Mitochondrion outer membrane</location>
        <topology evidence="2">Single-pass membrane protein</topology>
    </subcellularLocation>
    <subcellularLocation>
        <location evidence="1">Peroxisome</location>
    </subcellularLocation>
</comment>
<dbReference type="GO" id="GO:0035591">
    <property type="term" value="F:signaling adaptor activity"/>
    <property type="evidence" value="ECO:0007669"/>
    <property type="project" value="UniProtKB-ARBA"/>
</dbReference>
<evidence type="ECO:0000256" key="9">
    <source>
        <dbReference type="ARBA" id="ARBA00022787"/>
    </source>
</evidence>
<dbReference type="GO" id="GO:0005777">
    <property type="term" value="C:peroxisome"/>
    <property type="evidence" value="ECO:0007669"/>
    <property type="project" value="UniProtKB-SubCell"/>
</dbReference>
<evidence type="ECO:0000256" key="12">
    <source>
        <dbReference type="ARBA" id="ARBA00022989"/>
    </source>
</evidence>
<name>A0A8J6DMN0_GALPY</name>
<dbReference type="Gene3D" id="1.10.533.10">
    <property type="entry name" value="Death Domain, Fas"/>
    <property type="match status" value="1"/>
</dbReference>
<feature type="compositionally biased region" description="Basic and acidic residues" evidence="22">
    <location>
        <begin position="282"/>
        <end position="292"/>
    </location>
</feature>
<evidence type="ECO:0000256" key="17">
    <source>
        <dbReference type="ARBA" id="ARBA00023140"/>
    </source>
</evidence>
<proteinExistence type="predicted"/>
<keyword evidence="15 23" id="KW-0472">Membrane</keyword>
<feature type="region of interest" description="Disordered" evidence="22">
    <location>
        <begin position="105"/>
        <end position="137"/>
    </location>
</feature>
<feature type="compositionally biased region" description="Polar residues" evidence="22">
    <location>
        <begin position="440"/>
        <end position="459"/>
    </location>
</feature>
<feature type="compositionally biased region" description="Pro residues" evidence="22">
    <location>
        <begin position="245"/>
        <end position="255"/>
    </location>
</feature>
<feature type="compositionally biased region" description="Polar residues" evidence="22">
    <location>
        <begin position="558"/>
        <end position="568"/>
    </location>
</feature>
<reference evidence="25" key="1">
    <citation type="journal article" date="2021" name="Evol. Appl.">
        <title>The genome of the Pyrenean desman and the effects of bottlenecks and inbreeding on the genomic landscape of an endangered species.</title>
        <authorList>
            <person name="Escoda L."/>
            <person name="Castresana J."/>
        </authorList>
    </citation>
    <scope>NUCLEOTIDE SEQUENCE</scope>
    <source>
        <strain evidence="25">IBE-C5619</strain>
    </source>
</reference>
<protein>
    <recommendedName>
        <fullName evidence="19">Mitochondrial antiviral-signaling protein</fullName>
    </recommendedName>
    <alternativeName>
        <fullName evidence="20">Interferon beta promoter stimulator protein 1</fullName>
    </alternativeName>
    <alternativeName>
        <fullName evidence="21">Virus-induced-signaling adapter</fullName>
    </alternativeName>
</protein>
<evidence type="ECO:0000256" key="18">
    <source>
        <dbReference type="ARBA" id="ARBA00023288"/>
    </source>
</evidence>
<feature type="compositionally biased region" description="Polar residues" evidence="22">
    <location>
        <begin position="502"/>
        <end position="512"/>
    </location>
</feature>
<dbReference type="OrthoDB" id="9909785at2759"/>
<evidence type="ECO:0000256" key="8">
    <source>
        <dbReference type="ARBA" id="ARBA00022692"/>
    </source>
</evidence>
<dbReference type="GO" id="GO:0032727">
    <property type="term" value="P:positive regulation of interferon-alpha production"/>
    <property type="evidence" value="ECO:0007669"/>
    <property type="project" value="UniProtKB-ARBA"/>
</dbReference>
<dbReference type="GO" id="GO:0045071">
    <property type="term" value="P:negative regulation of viral genome replication"/>
    <property type="evidence" value="ECO:0007669"/>
    <property type="project" value="UniProtKB-ARBA"/>
</dbReference>
<evidence type="ECO:0000256" key="15">
    <source>
        <dbReference type="ARBA" id="ARBA00023136"/>
    </source>
</evidence>
<accession>A0A8J6DMN0</accession>
<dbReference type="GO" id="GO:0070585">
    <property type="term" value="P:protein localization to mitochondrion"/>
    <property type="evidence" value="ECO:0007669"/>
    <property type="project" value="UniProtKB-ARBA"/>
</dbReference>
<feature type="compositionally biased region" description="Low complexity" evidence="22">
    <location>
        <begin position="427"/>
        <end position="438"/>
    </location>
</feature>
<evidence type="ECO:0000256" key="7">
    <source>
        <dbReference type="ARBA" id="ARBA00022588"/>
    </source>
</evidence>
<organism evidence="25 26">
    <name type="scientific">Galemys pyrenaicus</name>
    <name type="common">Iberian desman</name>
    <name type="synonym">Pyrenean desman</name>
    <dbReference type="NCBI Taxonomy" id="202257"/>
    <lineage>
        <taxon>Eukaryota</taxon>
        <taxon>Metazoa</taxon>
        <taxon>Chordata</taxon>
        <taxon>Craniata</taxon>
        <taxon>Vertebrata</taxon>
        <taxon>Euteleostomi</taxon>
        <taxon>Mammalia</taxon>
        <taxon>Eutheria</taxon>
        <taxon>Laurasiatheria</taxon>
        <taxon>Eulipotyphla</taxon>
        <taxon>Talpidae</taxon>
        <taxon>Galemys</taxon>
    </lineage>
</organism>
<keyword evidence="16" id="KW-0564">Palmitate</keyword>
<feature type="compositionally biased region" description="Basic and acidic residues" evidence="22">
    <location>
        <begin position="672"/>
        <end position="686"/>
    </location>
</feature>
<dbReference type="AlphaFoldDB" id="A0A8J6DMN0"/>
<evidence type="ECO:0000259" key="24">
    <source>
        <dbReference type="Pfam" id="PF16739"/>
    </source>
</evidence>
<dbReference type="GO" id="GO:0032755">
    <property type="term" value="P:positive regulation of interleukin-6 production"/>
    <property type="evidence" value="ECO:0007669"/>
    <property type="project" value="UniProtKB-ARBA"/>
</dbReference>
<evidence type="ECO:0000256" key="6">
    <source>
        <dbReference type="ARBA" id="ARBA00022581"/>
    </source>
</evidence>
<evidence type="ECO:0000313" key="26">
    <source>
        <dbReference type="Proteomes" id="UP000700334"/>
    </source>
</evidence>
<feature type="region of interest" description="Disordered" evidence="22">
    <location>
        <begin position="651"/>
        <end position="686"/>
    </location>
</feature>
<dbReference type="InterPro" id="IPR011029">
    <property type="entry name" value="DEATH-like_dom_sf"/>
</dbReference>
<feature type="region of interest" description="Disordered" evidence="22">
    <location>
        <begin position="245"/>
        <end position="396"/>
    </location>
</feature>
<dbReference type="GO" id="GO:1900063">
    <property type="term" value="P:regulation of peroxisome organization"/>
    <property type="evidence" value="ECO:0007669"/>
    <property type="project" value="UniProtKB-ARBA"/>
</dbReference>
<keyword evidence="13" id="KW-0051">Antiviral defense</keyword>
<evidence type="ECO:0000256" key="11">
    <source>
        <dbReference type="ARBA" id="ARBA00022859"/>
    </source>
</evidence>
<dbReference type="GO" id="GO:1900227">
    <property type="term" value="P:positive regulation of NLRP3 inflammasome complex assembly"/>
    <property type="evidence" value="ECO:0007669"/>
    <property type="project" value="UniProtKB-ARBA"/>
</dbReference>
<keyword evidence="12 23" id="KW-1133">Transmembrane helix</keyword>
<dbReference type="PANTHER" id="PTHR21446:SF6">
    <property type="entry name" value="MITOCHONDRIAL ANTIVIRAL-SIGNALING PROTEIN"/>
    <property type="match status" value="1"/>
</dbReference>
<keyword evidence="17" id="KW-0576">Peroxisome</keyword>
<dbReference type="GO" id="GO:0002230">
    <property type="term" value="P:positive regulation of defense response to virus by host"/>
    <property type="evidence" value="ECO:0007669"/>
    <property type="project" value="UniProtKB-ARBA"/>
</dbReference>
<evidence type="ECO:0000256" key="20">
    <source>
        <dbReference type="ARBA" id="ARBA00082620"/>
    </source>
</evidence>
<evidence type="ECO:0000256" key="16">
    <source>
        <dbReference type="ARBA" id="ARBA00023139"/>
    </source>
</evidence>
<dbReference type="PANTHER" id="PTHR21446">
    <property type="entry name" value="DUF3504 DOMAIN-CONTAINING PROTEIN"/>
    <property type="match status" value="1"/>
</dbReference>
<feature type="region of interest" description="Disordered" evidence="22">
    <location>
        <begin position="417"/>
        <end position="611"/>
    </location>
</feature>
<evidence type="ECO:0000256" key="2">
    <source>
        <dbReference type="ARBA" id="ARBA00004572"/>
    </source>
</evidence>
<feature type="compositionally biased region" description="Basic and acidic residues" evidence="22">
    <location>
        <begin position="318"/>
        <end position="331"/>
    </location>
</feature>
<evidence type="ECO:0000256" key="4">
    <source>
        <dbReference type="ARBA" id="ARBA00022499"/>
    </source>
</evidence>
<keyword evidence="3" id="KW-0488">Methylation</keyword>
<dbReference type="Proteomes" id="UP000700334">
    <property type="component" value="Unassembled WGS sequence"/>
</dbReference>
<dbReference type="GO" id="GO:0045087">
    <property type="term" value="P:innate immune response"/>
    <property type="evidence" value="ECO:0007669"/>
    <property type="project" value="UniProtKB-KW"/>
</dbReference>
<evidence type="ECO:0000256" key="3">
    <source>
        <dbReference type="ARBA" id="ARBA00022481"/>
    </source>
</evidence>
<dbReference type="GO" id="GO:0002753">
    <property type="term" value="P:cytoplasmic pattern recognition receptor signaling pathway"/>
    <property type="evidence" value="ECO:0007669"/>
    <property type="project" value="UniProtKB-ARBA"/>
</dbReference>
<evidence type="ECO:0000256" key="13">
    <source>
        <dbReference type="ARBA" id="ARBA00023118"/>
    </source>
</evidence>
<evidence type="ECO:0000313" key="25">
    <source>
        <dbReference type="EMBL" id="KAG8513365.1"/>
    </source>
</evidence>
<evidence type="ECO:0000256" key="1">
    <source>
        <dbReference type="ARBA" id="ARBA00004275"/>
    </source>
</evidence>